<keyword evidence="3" id="KW-1185">Reference proteome</keyword>
<name>A0A6A4HIK7_9AGAR</name>
<dbReference type="Proteomes" id="UP000799118">
    <property type="component" value="Unassembled WGS sequence"/>
</dbReference>
<proteinExistence type="predicted"/>
<dbReference type="OrthoDB" id="3061527at2759"/>
<evidence type="ECO:0000313" key="2">
    <source>
        <dbReference type="EMBL" id="KAE9396957.1"/>
    </source>
</evidence>
<organism evidence="2 3">
    <name type="scientific">Gymnopus androsaceus JB14</name>
    <dbReference type="NCBI Taxonomy" id="1447944"/>
    <lineage>
        <taxon>Eukaryota</taxon>
        <taxon>Fungi</taxon>
        <taxon>Dikarya</taxon>
        <taxon>Basidiomycota</taxon>
        <taxon>Agaricomycotina</taxon>
        <taxon>Agaricomycetes</taxon>
        <taxon>Agaricomycetidae</taxon>
        <taxon>Agaricales</taxon>
        <taxon>Marasmiineae</taxon>
        <taxon>Omphalotaceae</taxon>
        <taxon>Gymnopus</taxon>
    </lineage>
</organism>
<feature type="compositionally biased region" description="Basic and acidic residues" evidence="1">
    <location>
        <begin position="122"/>
        <end position="132"/>
    </location>
</feature>
<dbReference type="AlphaFoldDB" id="A0A6A4HIK7"/>
<reference evidence="2" key="1">
    <citation type="journal article" date="2019" name="Environ. Microbiol.">
        <title>Fungal ecological strategies reflected in gene transcription - a case study of two litter decomposers.</title>
        <authorList>
            <person name="Barbi F."/>
            <person name="Kohler A."/>
            <person name="Barry K."/>
            <person name="Baskaran P."/>
            <person name="Daum C."/>
            <person name="Fauchery L."/>
            <person name="Ihrmark K."/>
            <person name="Kuo A."/>
            <person name="LaButti K."/>
            <person name="Lipzen A."/>
            <person name="Morin E."/>
            <person name="Grigoriev I.V."/>
            <person name="Henrissat B."/>
            <person name="Lindahl B."/>
            <person name="Martin F."/>
        </authorList>
    </citation>
    <scope>NUCLEOTIDE SEQUENCE</scope>
    <source>
        <strain evidence="2">JB14</strain>
    </source>
</reference>
<sequence>MTAKSTTSEHFASTVNQIQEQFPRIHGWLEWWLRPAISSMIFPSKSSINPKLADKVPSTSNAIESQHFNLHSAMGKDHDALAGVHKLYIYVKQREQQYNALMDGHISPQKLRQNPPPKHKVHWDENDGRAPDTEDALSKLSVSHQHEKHAPSTKNPVTSDIDALEEAYRIGERSWSKYKNPVYPLDEAGNVIPPSPPDQ</sequence>
<dbReference type="EMBL" id="ML769505">
    <property type="protein sequence ID" value="KAE9396957.1"/>
    <property type="molecule type" value="Genomic_DNA"/>
</dbReference>
<protein>
    <submittedName>
        <fullName evidence="2">Uncharacterized protein</fullName>
    </submittedName>
</protein>
<evidence type="ECO:0000313" key="3">
    <source>
        <dbReference type="Proteomes" id="UP000799118"/>
    </source>
</evidence>
<feature type="region of interest" description="Disordered" evidence="1">
    <location>
        <begin position="108"/>
        <end position="160"/>
    </location>
</feature>
<gene>
    <name evidence="2" type="ORF">BT96DRAFT_996232</name>
</gene>
<feature type="region of interest" description="Disordered" evidence="1">
    <location>
        <begin position="180"/>
        <end position="199"/>
    </location>
</feature>
<accession>A0A6A4HIK7</accession>
<evidence type="ECO:0000256" key="1">
    <source>
        <dbReference type="SAM" id="MobiDB-lite"/>
    </source>
</evidence>